<feature type="transmembrane region" description="Helical" evidence="1">
    <location>
        <begin position="396"/>
        <end position="420"/>
    </location>
</feature>
<feature type="transmembrane region" description="Helical" evidence="1">
    <location>
        <begin position="463"/>
        <end position="483"/>
    </location>
</feature>
<keyword evidence="3" id="KW-1185">Reference proteome</keyword>
<dbReference type="EMBL" id="SOPW01000005">
    <property type="protein sequence ID" value="TFB22774.1"/>
    <property type="molecule type" value="Genomic_DNA"/>
</dbReference>
<feature type="transmembrane region" description="Helical" evidence="1">
    <location>
        <begin position="87"/>
        <end position="106"/>
    </location>
</feature>
<feature type="transmembrane region" description="Helical" evidence="1">
    <location>
        <begin position="241"/>
        <end position="261"/>
    </location>
</feature>
<feature type="transmembrane region" description="Helical" evidence="1">
    <location>
        <begin position="432"/>
        <end position="456"/>
    </location>
</feature>
<dbReference type="OrthoDB" id="2014935at2"/>
<protein>
    <submittedName>
        <fullName evidence="2">ABC transporter permease</fullName>
    </submittedName>
</protein>
<keyword evidence="1" id="KW-0812">Transmembrane</keyword>
<dbReference type="AlphaFoldDB" id="A0A4Y8IQN4"/>
<dbReference type="RefSeq" id="WP_134339475.1">
    <property type="nucleotide sequence ID" value="NZ_SOPW01000005.1"/>
</dbReference>
<keyword evidence="1" id="KW-0472">Membrane</keyword>
<reference evidence="2 3" key="1">
    <citation type="submission" date="2019-03" db="EMBL/GenBank/DDBJ databases">
        <authorList>
            <person name="He R.-H."/>
        </authorList>
    </citation>
    <scope>NUCLEOTIDE SEQUENCE [LARGE SCALE GENOMIC DNA]</scope>
    <source>
        <strain evidence="3">SH 714</strain>
    </source>
</reference>
<dbReference type="Proteomes" id="UP000297975">
    <property type="component" value="Unassembled WGS sequence"/>
</dbReference>
<comment type="caution">
    <text evidence="2">The sequence shown here is derived from an EMBL/GenBank/DDBJ whole genome shotgun (WGS) entry which is preliminary data.</text>
</comment>
<feature type="transmembrane region" description="Helical" evidence="1">
    <location>
        <begin position="300"/>
        <end position="317"/>
    </location>
</feature>
<gene>
    <name evidence="2" type="ORF">E3U55_05935</name>
</gene>
<name>A0A4Y8IQN4_9BACI</name>
<feature type="transmembrane region" description="Helical" evidence="1">
    <location>
        <begin position="503"/>
        <end position="526"/>
    </location>
</feature>
<organism evidence="2 3">
    <name type="scientific">Filobacillus milosensis</name>
    <dbReference type="NCBI Taxonomy" id="94137"/>
    <lineage>
        <taxon>Bacteria</taxon>
        <taxon>Bacillati</taxon>
        <taxon>Bacillota</taxon>
        <taxon>Bacilli</taxon>
        <taxon>Bacillales</taxon>
        <taxon>Bacillaceae</taxon>
        <taxon>Filobacillus</taxon>
    </lineage>
</organism>
<accession>A0A4Y8IQN4</accession>
<feature type="transmembrane region" description="Helical" evidence="1">
    <location>
        <begin position="199"/>
        <end position="221"/>
    </location>
</feature>
<evidence type="ECO:0000313" key="3">
    <source>
        <dbReference type="Proteomes" id="UP000297975"/>
    </source>
</evidence>
<feature type="transmembrane region" description="Helical" evidence="1">
    <location>
        <begin position="165"/>
        <end position="187"/>
    </location>
</feature>
<proteinExistence type="predicted"/>
<feature type="transmembrane region" description="Helical" evidence="1">
    <location>
        <begin position="345"/>
        <end position="368"/>
    </location>
</feature>
<feature type="transmembrane region" description="Helical" evidence="1">
    <location>
        <begin position="21"/>
        <end position="42"/>
    </location>
</feature>
<keyword evidence="1" id="KW-1133">Transmembrane helix</keyword>
<evidence type="ECO:0000256" key="1">
    <source>
        <dbReference type="SAM" id="Phobius"/>
    </source>
</evidence>
<feature type="transmembrane region" description="Helical" evidence="1">
    <location>
        <begin position="127"/>
        <end position="153"/>
    </location>
</feature>
<sequence length="533" mass="58428">MGKEYFSQSGRLARLILRRDRLRIPIWILGFLVMSLLTAVAFDDLYPSQTERQQIASTMENPAITALIGPGYGLDNYTEGAMMAHQMLAMTLLVIGIMSILLVVRHTRADEEDGRIEMIRALPSGRLSNMSATLIVMTGTFIVLALAMGYGLYALGIESMGLNGSMLYGAALGVTGIFFAATTALFAQLSQSSKGATGLSFLLLGVAYLVRAVGDVVNSTISWFSPFGWVLESQVFVNNYWWPVIMTLVLSILIAVVALYLNAIRDLGAGFLPTRNGRRHATPLSQSHIGLTLRLQKTSLISWAAVLFIFGATYGSVLGDTETYFAEIEMMKEFMATKEGVPMTLQFVTMIASIMAILSTIPIVMAAFKLKKEEKKNRTEQILSTAISRKRFLGNYMIVALIASMIMVGSSAIGLSVAGASAIKEGVTFTELFQAIMVYLPAAWVMLGVATLFLGLGRLNGLAWLYLGFAFVIIYFGGILKFPDWVKKLSPYEHIASVPLEDFDWLGTMVLTMIALGLMFIGLTLYRRRDIKG</sequence>
<evidence type="ECO:0000313" key="2">
    <source>
        <dbReference type="EMBL" id="TFB22774.1"/>
    </source>
</evidence>